<dbReference type="AlphaFoldDB" id="A0A210QKW9"/>
<dbReference type="Proteomes" id="UP000242188">
    <property type="component" value="Unassembled WGS sequence"/>
</dbReference>
<evidence type="ECO:0000313" key="1">
    <source>
        <dbReference type="EMBL" id="OWF49393.1"/>
    </source>
</evidence>
<dbReference type="PANTHER" id="PTHR33480">
    <property type="entry name" value="SET DOMAIN-CONTAINING PROTEIN-RELATED"/>
    <property type="match status" value="1"/>
</dbReference>
<dbReference type="OrthoDB" id="6145947at2759"/>
<proteinExistence type="predicted"/>
<reference evidence="1 2" key="1">
    <citation type="journal article" date="2017" name="Nat. Ecol. Evol.">
        <title>Scallop genome provides insights into evolution of bilaterian karyotype and development.</title>
        <authorList>
            <person name="Wang S."/>
            <person name="Zhang J."/>
            <person name="Jiao W."/>
            <person name="Li J."/>
            <person name="Xun X."/>
            <person name="Sun Y."/>
            <person name="Guo X."/>
            <person name="Huan P."/>
            <person name="Dong B."/>
            <person name="Zhang L."/>
            <person name="Hu X."/>
            <person name="Sun X."/>
            <person name="Wang J."/>
            <person name="Zhao C."/>
            <person name="Wang Y."/>
            <person name="Wang D."/>
            <person name="Huang X."/>
            <person name="Wang R."/>
            <person name="Lv J."/>
            <person name="Li Y."/>
            <person name="Zhang Z."/>
            <person name="Liu B."/>
            <person name="Lu W."/>
            <person name="Hui Y."/>
            <person name="Liang J."/>
            <person name="Zhou Z."/>
            <person name="Hou R."/>
            <person name="Li X."/>
            <person name="Liu Y."/>
            <person name="Li H."/>
            <person name="Ning X."/>
            <person name="Lin Y."/>
            <person name="Zhao L."/>
            <person name="Xing Q."/>
            <person name="Dou J."/>
            <person name="Li Y."/>
            <person name="Mao J."/>
            <person name="Guo H."/>
            <person name="Dou H."/>
            <person name="Li T."/>
            <person name="Mu C."/>
            <person name="Jiang W."/>
            <person name="Fu Q."/>
            <person name="Fu X."/>
            <person name="Miao Y."/>
            <person name="Liu J."/>
            <person name="Yu Q."/>
            <person name="Li R."/>
            <person name="Liao H."/>
            <person name="Li X."/>
            <person name="Kong Y."/>
            <person name="Jiang Z."/>
            <person name="Chourrout D."/>
            <person name="Li R."/>
            <person name="Bao Z."/>
        </authorList>
    </citation>
    <scope>NUCLEOTIDE SEQUENCE [LARGE SCALE GENOMIC DNA]</scope>
    <source>
        <strain evidence="1 2">PY_sf001</strain>
    </source>
</reference>
<accession>A0A210QKW9</accession>
<name>A0A210QKW9_MIZYE</name>
<gene>
    <name evidence="1" type="ORF">KP79_PYT01077</name>
</gene>
<dbReference type="EMBL" id="NEDP02003135">
    <property type="protein sequence ID" value="OWF49393.1"/>
    <property type="molecule type" value="Genomic_DNA"/>
</dbReference>
<sequence length="175" mass="20765">MLNLDKHQMEWMYNHLGHTKQVHKEHYRQMSGLLERTQISKILMVQDLNLMSKFKNKRLEELDIKDIIFPEGVEPDITENLCVPLDVLGIEETDTLMEATKQLDEEKDEEEELWEAEVPKRKKSKSVRKYWSIEEVKELKKYFAEFLKSGTTPKRAYIDTIKKKIHEWGTPASES</sequence>
<organism evidence="1 2">
    <name type="scientific">Mizuhopecten yessoensis</name>
    <name type="common">Japanese scallop</name>
    <name type="synonym">Patinopecten yessoensis</name>
    <dbReference type="NCBI Taxonomy" id="6573"/>
    <lineage>
        <taxon>Eukaryota</taxon>
        <taxon>Metazoa</taxon>
        <taxon>Spiralia</taxon>
        <taxon>Lophotrochozoa</taxon>
        <taxon>Mollusca</taxon>
        <taxon>Bivalvia</taxon>
        <taxon>Autobranchia</taxon>
        <taxon>Pteriomorphia</taxon>
        <taxon>Pectinida</taxon>
        <taxon>Pectinoidea</taxon>
        <taxon>Pectinidae</taxon>
        <taxon>Mizuhopecten</taxon>
    </lineage>
</organism>
<keyword evidence="2" id="KW-1185">Reference proteome</keyword>
<comment type="caution">
    <text evidence="1">The sequence shown here is derived from an EMBL/GenBank/DDBJ whole genome shotgun (WGS) entry which is preliminary data.</text>
</comment>
<dbReference type="PANTHER" id="PTHR33480:SF1">
    <property type="entry name" value="TYR RECOMBINASE DOMAIN-CONTAINING PROTEIN"/>
    <property type="match status" value="1"/>
</dbReference>
<evidence type="ECO:0000313" key="2">
    <source>
        <dbReference type="Proteomes" id="UP000242188"/>
    </source>
</evidence>
<protein>
    <submittedName>
        <fullName evidence="1">Uncharacterized protein</fullName>
    </submittedName>
</protein>